<evidence type="ECO:0000256" key="1">
    <source>
        <dbReference type="SAM" id="Phobius"/>
    </source>
</evidence>
<proteinExistence type="predicted"/>
<evidence type="ECO:0000259" key="2">
    <source>
        <dbReference type="PROSITE" id="PS50041"/>
    </source>
</evidence>
<reference evidence="3" key="1">
    <citation type="submission" date="2023-10" db="EMBL/GenBank/DDBJ databases">
        <title>Genome assemblies of two species of porcelain crab, Petrolisthes cinctipes and Petrolisthes manimaculis (Anomura: Porcellanidae).</title>
        <authorList>
            <person name="Angst P."/>
        </authorList>
    </citation>
    <scope>NUCLEOTIDE SEQUENCE</scope>
    <source>
        <strain evidence="3">PB745_01</strain>
        <tissue evidence="3">Gill</tissue>
    </source>
</reference>
<sequence length="180" mass="21056">MDVSRVKNKYLYLTLILVGLIIIIIVILATYTRPNMCNKPECKQDPGPNFHYDGRWFHVQALLPLPWQKAEEWCAERASRLVKVTPENYQLILHGIVSSLPVQYKPRIWLGAKFNQNKGKWKWVSGTEEHENSPWPRPPRNTTEKHCLDACFEFDKQLSIGTHPCELYQPFVCEFECDAR</sequence>
<dbReference type="SUPFAM" id="SSF56436">
    <property type="entry name" value="C-type lectin-like"/>
    <property type="match status" value="1"/>
</dbReference>
<dbReference type="InterPro" id="IPR016186">
    <property type="entry name" value="C-type_lectin-like/link_sf"/>
</dbReference>
<evidence type="ECO:0000313" key="3">
    <source>
        <dbReference type="EMBL" id="KAK3855316.1"/>
    </source>
</evidence>
<dbReference type="InterPro" id="IPR001304">
    <property type="entry name" value="C-type_lectin-like"/>
</dbReference>
<dbReference type="Gene3D" id="3.10.100.10">
    <property type="entry name" value="Mannose-Binding Protein A, subunit A"/>
    <property type="match status" value="1"/>
</dbReference>
<dbReference type="Pfam" id="PF00059">
    <property type="entry name" value="Lectin_C"/>
    <property type="match status" value="1"/>
</dbReference>
<dbReference type="InterPro" id="IPR016187">
    <property type="entry name" value="CTDL_fold"/>
</dbReference>
<gene>
    <name evidence="3" type="ORF">Pcinc_038281</name>
</gene>
<evidence type="ECO:0000313" key="4">
    <source>
        <dbReference type="Proteomes" id="UP001286313"/>
    </source>
</evidence>
<dbReference type="Proteomes" id="UP001286313">
    <property type="component" value="Unassembled WGS sequence"/>
</dbReference>
<dbReference type="PROSITE" id="PS50041">
    <property type="entry name" value="C_TYPE_LECTIN_2"/>
    <property type="match status" value="1"/>
</dbReference>
<dbReference type="CDD" id="cd00037">
    <property type="entry name" value="CLECT"/>
    <property type="match status" value="1"/>
</dbReference>
<organism evidence="3 4">
    <name type="scientific">Petrolisthes cinctipes</name>
    <name type="common">Flat porcelain crab</name>
    <dbReference type="NCBI Taxonomy" id="88211"/>
    <lineage>
        <taxon>Eukaryota</taxon>
        <taxon>Metazoa</taxon>
        <taxon>Ecdysozoa</taxon>
        <taxon>Arthropoda</taxon>
        <taxon>Crustacea</taxon>
        <taxon>Multicrustacea</taxon>
        <taxon>Malacostraca</taxon>
        <taxon>Eumalacostraca</taxon>
        <taxon>Eucarida</taxon>
        <taxon>Decapoda</taxon>
        <taxon>Pleocyemata</taxon>
        <taxon>Anomura</taxon>
        <taxon>Galatheoidea</taxon>
        <taxon>Porcellanidae</taxon>
        <taxon>Petrolisthes</taxon>
    </lineage>
</organism>
<dbReference type="AlphaFoldDB" id="A0AAE1BQV1"/>
<keyword evidence="1" id="KW-0472">Membrane</keyword>
<feature type="domain" description="C-type lectin" evidence="2">
    <location>
        <begin position="52"/>
        <end position="174"/>
    </location>
</feature>
<keyword evidence="4" id="KW-1185">Reference proteome</keyword>
<comment type="caution">
    <text evidence="3">The sequence shown here is derived from an EMBL/GenBank/DDBJ whole genome shotgun (WGS) entry which is preliminary data.</text>
</comment>
<dbReference type="EMBL" id="JAWQEG010006268">
    <property type="protein sequence ID" value="KAK3855316.1"/>
    <property type="molecule type" value="Genomic_DNA"/>
</dbReference>
<keyword evidence="1" id="KW-1133">Transmembrane helix</keyword>
<dbReference type="SMART" id="SM00034">
    <property type="entry name" value="CLECT"/>
    <property type="match status" value="1"/>
</dbReference>
<accession>A0AAE1BQV1</accession>
<feature type="transmembrane region" description="Helical" evidence="1">
    <location>
        <begin position="12"/>
        <end position="31"/>
    </location>
</feature>
<protein>
    <recommendedName>
        <fullName evidence="2">C-type lectin domain-containing protein</fullName>
    </recommendedName>
</protein>
<keyword evidence="1" id="KW-0812">Transmembrane</keyword>
<name>A0AAE1BQV1_PETCI</name>